<feature type="region of interest" description="Disordered" evidence="17">
    <location>
        <begin position="506"/>
        <end position="536"/>
    </location>
</feature>
<keyword evidence="5" id="KW-1003">Cell membrane</keyword>
<dbReference type="GO" id="GO:1905475">
    <property type="term" value="P:regulation of protein localization to membrane"/>
    <property type="evidence" value="ECO:0007669"/>
    <property type="project" value="TreeGrafter"/>
</dbReference>
<dbReference type="OrthoDB" id="10010764at2759"/>
<dbReference type="Ensembl" id="ENSPKIT00000040423.1">
    <property type="protein sequence ID" value="ENSPKIP00000015944.1"/>
    <property type="gene ID" value="ENSPKIG00000002473.1"/>
</dbReference>
<dbReference type="GO" id="GO:0040037">
    <property type="term" value="P:negative regulation of fibroblast growth factor receptor signaling pathway"/>
    <property type="evidence" value="ECO:0007669"/>
    <property type="project" value="TreeGrafter"/>
</dbReference>
<sequence>MDAPLALLICLLAVPAVANDGKPRSCSSVRQFYIDKGFSQSWVPRIKISGEHLRICPQGYTCCVSEMEESLWNMSQREFKGQVRDLGHALQASLSTLYGNFDGYFAELLNRSEGLLQDWLGSTPGELYAEGAAVSRELYTDLRRYHRGSGVNLEEALNDFWPRLLERLFRVWGLQEPTTGDFLECLAKQMEALRPFGDAPRDLRLRVKRVFVAVRSFVQGLSVSHDVVHKVSQVPLSSECTRAIMKMTYCPQCHGIASIKPCANYCRNVMKGCLANQADLQPEWSNLIFALLQMATRFISGDSRLDVSIFSIPQHISDGIMNMQENRDIFTSKVSQACGSPQVRSTHSTRPEEAKKPGTTLDSKVPNILAARLEGQMSQVNSKLTEKQSYWVQLPEVLCGDKEEPSISKDKCWNGMTKGRYLPEEMGDGLANQINNPEVEMDITKPDMNVRQQIMQLKIMTSRLKNAFDGNDVDFQDASDDISGSGSGACIEEHCPRGDPCILAPRTDRPGPYAYTPEKKAPAKDTGSQGPPSTPPLLLSLAVLLLWR</sequence>
<dbReference type="STRING" id="1676925.ENSPKIP00000015944"/>
<dbReference type="GO" id="GO:0005576">
    <property type="term" value="C:extracellular region"/>
    <property type="evidence" value="ECO:0007669"/>
    <property type="project" value="UniProtKB-SubCell"/>
</dbReference>
<keyword evidence="8 18" id="KW-0732">Signal</keyword>
<dbReference type="GO" id="GO:0016477">
    <property type="term" value="P:cell migration"/>
    <property type="evidence" value="ECO:0007669"/>
    <property type="project" value="TreeGrafter"/>
</dbReference>
<dbReference type="KEGG" id="pki:111834038"/>
<evidence type="ECO:0000313" key="19">
    <source>
        <dbReference type="Ensembl" id="ENSPKIP00000015944.1"/>
    </source>
</evidence>
<name>A0A3B3RC80_9TELE</name>
<evidence type="ECO:0000256" key="7">
    <source>
        <dbReference type="ARBA" id="ARBA00022622"/>
    </source>
</evidence>
<dbReference type="GO" id="GO:0045202">
    <property type="term" value="C:synapse"/>
    <property type="evidence" value="ECO:0007669"/>
    <property type="project" value="TreeGrafter"/>
</dbReference>
<dbReference type="InterPro" id="IPR001863">
    <property type="entry name" value="Glypican"/>
</dbReference>
<evidence type="ECO:0000256" key="13">
    <source>
        <dbReference type="ARBA" id="ARBA00023207"/>
    </source>
</evidence>
<dbReference type="AlphaFoldDB" id="A0A3B3RC80"/>
<dbReference type="Proteomes" id="UP000261540">
    <property type="component" value="Unplaced"/>
</dbReference>
<evidence type="ECO:0000256" key="11">
    <source>
        <dbReference type="ARBA" id="ARBA00023157"/>
    </source>
</evidence>
<keyword evidence="12" id="KW-0325">Glycoprotein</keyword>
<dbReference type="PROSITE" id="PS01207">
    <property type="entry name" value="GLYPICAN"/>
    <property type="match status" value="1"/>
</dbReference>
<dbReference type="GeneTree" id="ENSGT01050000244897"/>
<dbReference type="GeneID" id="111834038"/>
<evidence type="ECO:0000256" key="5">
    <source>
        <dbReference type="ARBA" id="ARBA00022475"/>
    </source>
</evidence>
<proteinExistence type="inferred from homology"/>
<evidence type="ECO:0000256" key="6">
    <source>
        <dbReference type="ARBA" id="ARBA00022525"/>
    </source>
</evidence>
<evidence type="ECO:0000313" key="20">
    <source>
        <dbReference type="Proteomes" id="UP000261540"/>
    </source>
</evidence>
<dbReference type="GO" id="GO:0005886">
    <property type="term" value="C:plasma membrane"/>
    <property type="evidence" value="ECO:0007669"/>
    <property type="project" value="UniProtKB-SubCell"/>
</dbReference>
<evidence type="ECO:0000256" key="8">
    <source>
        <dbReference type="ARBA" id="ARBA00022729"/>
    </source>
</evidence>
<feature type="region of interest" description="Disordered" evidence="17">
    <location>
        <begin position="340"/>
        <end position="362"/>
    </location>
</feature>
<evidence type="ECO:0000256" key="9">
    <source>
        <dbReference type="ARBA" id="ARBA00022974"/>
    </source>
</evidence>
<dbReference type="Pfam" id="PF01153">
    <property type="entry name" value="Glypican"/>
    <property type="match status" value="1"/>
</dbReference>
<evidence type="ECO:0000256" key="14">
    <source>
        <dbReference type="ARBA" id="ARBA00023288"/>
    </source>
</evidence>
<keyword evidence="7 16" id="KW-0336">GPI-anchor</keyword>
<protein>
    <recommendedName>
        <fullName evidence="4">Glypican-1</fullName>
    </recommendedName>
</protein>
<comment type="similarity">
    <text evidence="3 15">Belongs to the glypican family.</text>
</comment>
<dbReference type="InterPro" id="IPR019803">
    <property type="entry name" value="Glypican_CS"/>
</dbReference>
<keyword evidence="13 16" id="KW-0357">Heparan sulfate</keyword>
<reference evidence="19" key="2">
    <citation type="submission" date="2025-09" db="UniProtKB">
        <authorList>
            <consortium name="Ensembl"/>
        </authorList>
    </citation>
    <scope>IDENTIFICATION</scope>
</reference>
<evidence type="ECO:0000256" key="18">
    <source>
        <dbReference type="SAM" id="SignalP"/>
    </source>
</evidence>
<dbReference type="GO" id="GO:0098552">
    <property type="term" value="C:side of membrane"/>
    <property type="evidence" value="ECO:0007669"/>
    <property type="project" value="UniProtKB-KW"/>
</dbReference>
<dbReference type="PANTHER" id="PTHR10822">
    <property type="entry name" value="GLYPICAN"/>
    <property type="match status" value="1"/>
</dbReference>
<comment type="subcellular location">
    <subcellularLocation>
        <location evidence="2 16">Cell membrane</location>
        <topology evidence="2 16">Lipid-anchor</topology>
        <topology evidence="2 16">GPI-anchor</topology>
    </subcellularLocation>
    <subcellularLocation>
        <location evidence="1">Secreted</location>
        <location evidence="1">Extracellular space</location>
    </subcellularLocation>
</comment>
<comment type="function">
    <text evidence="16">Cell surface proteoglycan.</text>
</comment>
<accession>A0A3B3RC80</accession>
<dbReference type="GO" id="GO:0009986">
    <property type="term" value="C:cell surface"/>
    <property type="evidence" value="ECO:0007669"/>
    <property type="project" value="TreeGrafter"/>
</dbReference>
<evidence type="ECO:0000256" key="3">
    <source>
        <dbReference type="ARBA" id="ARBA00010260"/>
    </source>
</evidence>
<evidence type="ECO:0000256" key="2">
    <source>
        <dbReference type="ARBA" id="ARBA00004609"/>
    </source>
</evidence>
<dbReference type="RefSeq" id="XP_023648674.1">
    <property type="nucleotide sequence ID" value="XM_023792906.2"/>
</dbReference>
<evidence type="ECO:0000256" key="17">
    <source>
        <dbReference type="SAM" id="MobiDB-lite"/>
    </source>
</evidence>
<evidence type="ECO:0000256" key="16">
    <source>
        <dbReference type="RuleBase" id="RU003519"/>
    </source>
</evidence>
<keyword evidence="11" id="KW-1015">Disulfide bond</keyword>
<keyword evidence="9 16" id="KW-0654">Proteoglycan</keyword>
<dbReference type="PANTHER" id="PTHR10822:SF8">
    <property type="entry name" value="GLYPICAN-1"/>
    <property type="match status" value="1"/>
</dbReference>
<feature type="chain" id="PRO_5017281676" description="Glypican-1" evidence="18">
    <location>
        <begin position="19"/>
        <end position="548"/>
    </location>
</feature>
<organism evidence="19 20">
    <name type="scientific">Paramormyrops kingsleyae</name>
    <dbReference type="NCBI Taxonomy" id="1676925"/>
    <lineage>
        <taxon>Eukaryota</taxon>
        <taxon>Metazoa</taxon>
        <taxon>Chordata</taxon>
        <taxon>Craniata</taxon>
        <taxon>Vertebrata</taxon>
        <taxon>Euteleostomi</taxon>
        <taxon>Actinopterygii</taxon>
        <taxon>Neopterygii</taxon>
        <taxon>Teleostei</taxon>
        <taxon>Osteoglossocephala</taxon>
        <taxon>Osteoglossomorpha</taxon>
        <taxon>Osteoglossiformes</taxon>
        <taxon>Mormyridae</taxon>
        <taxon>Paramormyrops</taxon>
    </lineage>
</organism>
<reference evidence="19" key="1">
    <citation type="submission" date="2025-08" db="UniProtKB">
        <authorList>
            <consortium name="Ensembl"/>
        </authorList>
    </citation>
    <scope>IDENTIFICATION</scope>
</reference>
<dbReference type="GO" id="GO:0017134">
    <property type="term" value="F:fibroblast growth factor binding"/>
    <property type="evidence" value="ECO:0007669"/>
    <property type="project" value="TreeGrafter"/>
</dbReference>
<evidence type="ECO:0000256" key="4">
    <source>
        <dbReference type="ARBA" id="ARBA00014714"/>
    </source>
</evidence>
<keyword evidence="20" id="KW-1185">Reference proteome</keyword>
<keyword evidence="14 16" id="KW-0449">Lipoprotein</keyword>
<keyword evidence="10 16" id="KW-0472">Membrane</keyword>
<evidence type="ECO:0000256" key="10">
    <source>
        <dbReference type="ARBA" id="ARBA00023136"/>
    </source>
</evidence>
<evidence type="ECO:0000256" key="1">
    <source>
        <dbReference type="ARBA" id="ARBA00004239"/>
    </source>
</evidence>
<evidence type="ECO:0000256" key="15">
    <source>
        <dbReference type="RuleBase" id="RU003518"/>
    </source>
</evidence>
<feature type="signal peptide" evidence="18">
    <location>
        <begin position="1"/>
        <end position="18"/>
    </location>
</feature>
<keyword evidence="6" id="KW-0964">Secreted</keyword>
<evidence type="ECO:0000256" key="12">
    <source>
        <dbReference type="ARBA" id="ARBA00023180"/>
    </source>
</evidence>